<dbReference type="SUPFAM" id="SSF55729">
    <property type="entry name" value="Acyl-CoA N-acyltransferases (Nat)"/>
    <property type="match status" value="1"/>
</dbReference>
<organism evidence="2 3">
    <name type="scientific">Deinococcus yavapaiensis KR-236</name>
    <dbReference type="NCBI Taxonomy" id="694435"/>
    <lineage>
        <taxon>Bacteria</taxon>
        <taxon>Thermotogati</taxon>
        <taxon>Deinococcota</taxon>
        <taxon>Deinococci</taxon>
        <taxon>Deinococcales</taxon>
        <taxon>Deinococcaceae</taxon>
        <taxon>Deinococcus</taxon>
    </lineage>
</organism>
<keyword evidence="2" id="KW-0808">Transferase</keyword>
<dbReference type="CDD" id="cd04301">
    <property type="entry name" value="NAT_SF"/>
    <property type="match status" value="1"/>
</dbReference>
<dbReference type="InterPro" id="IPR000182">
    <property type="entry name" value="GNAT_dom"/>
</dbReference>
<evidence type="ECO:0000259" key="1">
    <source>
        <dbReference type="PROSITE" id="PS51186"/>
    </source>
</evidence>
<protein>
    <submittedName>
        <fullName evidence="2">Acetyltransferase (GNAT) family protein</fullName>
    </submittedName>
</protein>
<dbReference type="EMBL" id="QJSX01000006">
    <property type="protein sequence ID" value="PYE54232.1"/>
    <property type="molecule type" value="Genomic_DNA"/>
</dbReference>
<accession>A0A318S619</accession>
<proteinExistence type="predicted"/>
<reference evidence="2 3" key="1">
    <citation type="submission" date="2018-06" db="EMBL/GenBank/DDBJ databases">
        <title>Genomic Encyclopedia of Type Strains, Phase IV (KMG-IV): sequencing the most valuable type-strain genomes for metagenomic binning, comparative biology and taxonomic classification.</title>
        <authorList>
            <person name="Goeker M."/>
        </authorList>
    </citation>
    <scope>NUCLEOTIDE SEQUENCE [LARGE SCALE GENOMIC DNA]</scope>
    <source>
        <strain evidence="2 3">DSM 18048</strain>
    </source>
</reference>
<dbReference type="Pfam" id="PF00583">
    <property type="entry name" value="Acetyltransf_1"/>
    <property type="match status" value="1"/>
</dbReference>
<evidence type="ECO:0000313" key="3">
    <source>
        <dbReference type="Proteomes" id="UP000248326"/>
    </source>
</evidence>
<sequence length="251" mass="26693">MLASELALAAERLEAWHLGLYTVASGTTATLGPVTVYHAGEPSPINFGLWHGRGPGTPQDNARSLASCEDFLKARGVTPFVTAFSFVHPAVLRSLAERSYQLVGLLHLHARTLDDTLGVPGAPCRVAPADEWLEVAVDGFGAESRPIMALTAKRPETTLWICDVDGVAASAGALSVRGQHAVLFSAATRPALRGRGAQTSLLRARLQHARSRGARFAFVMTSPGSDSERNVLRSGFSPLTTRLAFQRLASA</sequence>
<gene>
    <name evidence="2" type="ORF">DES52_106198</name>
</gene>
<dbReference type="Proteomes" id="UP000248326">
    <property type="component" value="Unassembled WGS sequence"/>
</dbReference>
<dbReference type="AlphaFoldDB" id="A0A318S619"/>
<dbReference type="GO" id="GO:0016747">
    <property type="term" value="F:acyltransferase activity, transferring groups other than amino-acyl groups"/>
    <property type="evidence" value="ECO:0007669"/>
    <property type="project" value="InterPro"/>
</dbReference>
<keyword evidence="3" id="KW-1185">Reference proteome</keyword>
<name>A0A318S619_9DEIO</name>
<comment type="caution">
    <text evidence="2">The sequence shown here is derived from an EMBL/GenBank/DDBJ whole genome shotgun (WGS) entry which is preliminary data.</text>
</comment>
<dbReference type="RefSeq" id="WP_170130980.1">
    <property type="nucleotide sequence ID" value="NZ_QJSX01000006.1"/>
</dbReference>
<dbReference type="Gene3D" id="3.40.630.30">
    <property type="match status" value="1"/>
</dbReference>
<evidence type="ECO:0000313" key="2">
    <source>
        <dbReference type="EMBL" id="PYE54232.1"/>
    </source>
</evidence>
<dbReference type="InterPro" id="IPR016181">
    <property type="entry name" value="Acyl_CoA_acyltransferase"/>
</dbReference>
<dbReference type="PROSITE" id="PS51186">
    <property type="entry name" value="GNAT"/>
    <property type="match status" value="1"/>
</dbReference>
<feature type="domain" description="N-acetyltransferase" evidence="1">
    <location>
        <begin position="90"/>
        <end position="251"/>
    </location>
</feature>